<protein>
    <submittedName>
        <fullName evidence="2">Uncharacterized protein</fullName>
    </submittedName>
</protein>
<dbReference type="AlphaFoldDB" id="A0A8H5CPT9"/>
<evidence type="ECO:0000313" key="2">
    <source>
        <dbReference type="EMBL" id="KAF5345423.1"/>
    </source>
</evidence>
<proteinExistence type="predicted"/>
<evidence type="ECO:0000256" key="1">
    <source>
        <dbReference type="SAM" id="MobiDB-lite"/>
    </source>
</evidence>
<evidence type="ECO:0000313" key="3">
    <source>
        <dbReference type="Proteomes" id="UP000518752"/>
    </source>
</evidence>
<name>A0A8H5CPT9_9AGAR</name>
<feature type="compositionally biased region" description="Basic and acidic residues" evidence="1">
    <location>
        <begin position="165"/>
        <end position="177"/>
    </location>
</feature>
<organism evidence="2 3">
    <name type="scientific">Collybiopsis confluens</name>
    <dbReference type="NCBI Taxonomy" id="2823264"/>
    <lineage>
        <taxon>Eukaryota</taxon>
        <taxon>Fungi</taxon>
        <taxon>Dikarya</taxon>
        <taxon>Basidiomycota</taxon>
        <taxon>Agaricomycotina</taxon>
        <taxon>Agaricomycetes</taxon>
        <taxon>Agaricomycetidae</taxon>
        <taxon>Agaricales</taxon>
        <taxon>Marasmiineae</taxon>
        <taxon>Omphalotaceae</taxon>
        <taxon>Collybiopsis</taxon>
    </lineage>
</organism>
<dbReference type="EMBL" id="JAACJN010000377">
    <property type="protein sequence ID" value="KAF5345423.1"/>
    <property type="molecule type" value="Genomic_DNA"/>
</dbReference>
<feature type="region of interest" description="Disordered" evidence="1">
    <location>
        <begin position="145"/>
        <end position="225"/>
    </location>
</feature>
<sequence length="225" mass="24836">MGFRLYLRHPGKVLPQTHLSASGQESEYFSSRPYHFANPHTLPQLNLCLRTVHLEVLLPRSTISTSTLFFCFTMSDGLAEILVFCLCFCCNDPLPLAGFCRPCSCCNPRRHTDANEQELEGHPSGSNSRNRDIELRNTQPPLHRHEEYYSGEHPTGTANTAVAQDTRKSKDGREKPGTGKSTSRGQSSRDTDNAAHATDSGARMHTTTTTAQPRAGPVMNLAPNP</sequence>
<gene>
    <name evidence="2" type="ORF">D9757_013481</name>
</gene>
<reference evidence="2 3" key="1">
    <citation type="journal article" date="2020" name="ISME J.">
        <title>Uncovering the hidden diversity of litter-decomposition mechanisms in mushroom-forming fungi.</title>
        <authorList>
            <person name="Floudas D."/>
            <person name="Bentzer J."/>
            <person name="Ahren D."/>
            <person name="Johansson T."/>
            <person name="Persson P."/>
            <person name="Tunlid A."/>
        </authorList>
    </citation>
    <scope>NUCLEOTIDE SEQUENCE [LARGE SCALE GENOMIC DNA]</scope>
    <source>
        <strain evidence="2 3">CBS 406.79</strain>
    </source>
</reference>
<dbReference type="Proteomes" id="UP000518752">
    <property type="component" value="Unassembled WGS sequence"/>
</dbReference>
<keyword evidence="3" id="KW-1185">Reference proteome</keyword>
<accession>A0A8H5CPT9</accession>
<comment type="caution">
    <text evidence="2">The sequence shown here is derived from an EMBL/GenBank/DDBJ whole genome shotgun (WGS) entry which is preliminary data.</text>
</comment>
<dbReference type="OrthoDB" id="10589501at2759"/>